<reference evidence="5 6" key="1">
    <citation type="journal article" date="2019" name="Sci. Rep.">
        <title>Orb-weaving spider Araneus ventricosus genome elucidates the spidroin gene catalogue.</title>
        <authorList>
            <person name="Kono N."/>
            <person name="Nakamura H."/>
            <person name="Ohtoshi R."/>
            <person name="Moran D.A.P."/>
            <person name="Shinohara A."/>
            <person name="Yoshida Y."/>
            <person name="Fujiwara M."/>
            <person name="Mori M."/>
            <person name="Tomita M."/>
            <person name="Arakawa K."/>
        </authorList>
    </citation>
    <scope>NUCLEOTIDE SEQUENCE [LARGE SCALE GENOMIC DNA]</scope>
</reference>
<dbReference type="Pfam" id="PF02221">
    <property type="entry name" value="E1_DerP2_DerF2"/>
    <property type="match status" value="1"/>
</dbReference>
<dbReference type="GO" id="GO:0015918">
    <property type="term" value="P:sterol transport"/>
    <property type="evidence" value="ECO:0007669"/>
    <property type="project" value="InterPro"/>
</dbReference>
<name>A0A4Y2NER5_ARAVE</name>
<evidence type="ECO:0000256" key="3">
    <source>
        <dbReference type="ARBA" id="ARBA00022525"/>
    </source>
</evidence>
<dbReference type="AlphaFoldDB" id="A0A4Y2NER5"/>
<keyword evidence="6" id="KW-1185">Reference proteome</keyword>
<proteinExistence type="inferred from homology"/>
<feature type="domain" description="MD-2-related lipid-recognition" evidence="4">
    <location>
        <begin position="47"/>
        <end position="174"/>
    </location>
</feature>
<dbReference type="PANTHER" id="PTHR11306">
    <property type="entry name" value="NIEMANN PICK TYPE C2 PROTEIN NPC2-RELATED"/>
    <property type="match status" value="1"/>
</dbReference>
<dbReference type="SUPFAM" id="SSF81296">
    <property type="entry name" value="E set domains"/>
    <property type="match status" value="1"/>
</dbReference>
<dbReference type="FunFam" id="2.60.40.770:FF:000001">
    <property type="entry name" value="NPC intracellular cholesterol transporter 2"/>
    <property type="match status" value="1"/>
</dbReference>
<comment type="subcellular location">
    <subcellularLocation>
        <location evidence="1">Secreted</location>
    </subcellularLocation>
</comment>
<evidence type="ECO:0000313" key="5">
    <source>
        <dbReference type="EMBL" id="GBN36276.1"/>
    </source>
</evidence>
<evidence type="ECO:0000259" key="4">
    <source>
        <dbReference type="SMART" id="SM00737"/>
    </source>
</evidence>
<organism evidence="5 6">
    <name type="scientific">Araneus ventricosus</name>
    <name type="common">Orbweaver spider</name>
    <name type="synonym">Epeira ventricosa</name>
    <dbReference type="NCBI Taxonomy" id="182803"/>
    <lineage>
        <taxon>Eukaryota</taxon>
        <taxon>Metazoa</taxon>
        <taxon>Ecdysozoa</taxon>
        <taxon>Arthropoda</taxon>
        <taxon>Chelicerata</taxon>
        <taxon>Arachnida</taxon>
        <taxon>Araneae</taxon>
        <taxon>Araneomorphae</taxon>
        <taxon>Entelegynae</taxon>
        <taxon>Araneoidea</taxon>
        <taxon>Araneidae</taxon>
        <taxon>Araneus</taxon>
    </lineage>
</organism>
<dbReference type="InterPro" id="IPR014756">
    <property type="entry name" value="Ig_E-set"/>
</dbReference>
<dbReference type="OrthoDB" id="6428320at2759"/>
<dbReference type="EMBL" id="BGPR01008811">
    <property type="protein sequence ID" value="GBN36276.1"/>
    <property type="molecule type" value="Genomic_DNA"/>
</dbReference>
<dbReference type="SMART" id="SM00737">
    <property type="entry name" value="ML"/>
    <property type="match status" value="1"/>
</dbReference>
<evidence type="ECO:0000256" key="1">
    <source>
        <dbReference type="ARBA" id="ARBA00004613"/>
    </source>
</evidence>
<sequence length="179" mass="20240">MSLLLSTDLFCGSLRIINYTMCHREISVVLLLVACFCITNGVYGLNITDCGSSDDVKIHDISVSHCEDVDLCPLIRGNTTILILRFEVASMVKNLTAVVHGTLGDDDLFLNFPYKHRYACKEELGLKCPIMPGKIHTYKTPIEILKLYPKLKSVVKWELRDERKKNLICILIPSRIVDI</sequence>
<dbReference type="InterPro" id="IPR039670">
    <property type="entry name" value="NPC2-like"/>
</dbReference>
<dbReference type="GO" id="GO:0005576">
    <property type="term" value="C:extracellular region"/>
    <property type="evidence" value="ECO:0007669"/>
    <property type="project" value="UniProtKB-SubCell"/>
</dbReference>
<gene>
    <name evidence="5" type="ORF">AVEN_258081_1</name>
</gene>
<dbReference type="PANTHER" id="PTHR11306:SF68">
    <property type="entry name" value="NPC INTRACELLULAR CHOLESTEROL TRANSPORTER 2"/>
    <property type="match status" value="1"/>
</dbReference>
<protein>
    <recommendedName>
        <fullName evidence="4">MD-2-related lipid-recognition domain-containing protein</fullName>
    </recommendedName>
</protein>
<comment type="caution">
    <text evidence="5">The sequence shown here is derived from an EMBL/GenBank/DDBJ whole genome shotgun (WGS) entry which is preliminary data.</text>
</comment>
<dbReference type="GO" id="GO:0032934">
    <property type="term" value="F:sterol binding"/>
    <property type="evidence" value="ECO:0007669"/>
    <property type="project" value="InterPro"/>
</dbReference>
<dbReference type="InterPro" id="IPR003172">
    <property type="entry name" value="ML_dom"/>
</dbReference>
<comment type="similarity">
    <text evidence="2">Belongs to the NPC2 family.</text>
</comment>
<dbReference type="Proteomes" id="UP000499080">
    <property type="component" value="Unassembled WGS sequence"/>
</dbReference>
<evidence type="ECO:0000313" key="6">
    <source>
        <dbReference type="Proteomes" id="UP000499080"/>
    </source>
</evidence>
<dbReference type="Gene3D" id="2.60.40.770">
    <property type="match status" value="1"/>
</dbReference>
<accession>A0A4Y2NER5</accession>
<evidence type="ECO:0000256" key="2">
    <source>
        <dbReference type="ARBA" id="ARBA00006370"/>
    </source>
</evidence>
<keyword evidence="3" id="KW-0964">Secreted</keyword>